<feature type="chain" id="PRO_5035860079" description="Secreted protein" evidence="1">
    <location>
        <begin position="21"/>
        <end position="76"/>
    </location>
</feature>
<evidence type="ECO:0000256" key="1">
    <source>
        <dbReference type="SAM" id="SignalP"/>
    </source>
</evidence>
<dbReference type="AlphaFoldDB" id="A0A8T0J2L6"/>
<dbReference type="EMBL" id="CM026421">
    <property type="protein sequence ID" value="KAG0589198.1"/>
    <property type="molecule type" value="Genomic_DNA"/>
</dbReference>
<evidence type="ECO:0008006" key="4">
    <source>
        <dbReference type="Google" id="ProtNLM"/>
    </source>
</evidence>
<accession>A0A8T0J2L6</accession>
<gene>
    <name evidence="2" type="ORF">KC19_1G003300</name>
</gene>
<dbReference type="Proteomes" id="UP000822688">
    <property type="component" value="Chromosome 1"/>
</dbReference>
<feature type="signal peptide" evidence="1">
    <location>
        <begin position="1"/>
        <end position="20"/>
    </location>
</feature>
<evidence type="ECO:0000313" key="2">
    <source>
        <dbReference type="EMBL" id="KAG0589198.1"/>
    </source>
</evidence>
<keyword evidence="3" id="KW-1185">Reference proteome</keyword>
<comment type="caution">
    <text evidence="2">The sequence shown here is derived from an EMBL/GenBank/DDBJ whole genome shotgun (WGS) entry which is preliminary data.</text>
</comment>
<protein>
    <recommendedName>
        <fullName evidence="4">Secreted protein</fullName>
    </recommendedName>
</protein>
<proteinExistence type="predicted"/>
<name>A0A8T0J2L6_CERPU</name>
<sequence>MTSGMLHSVCISFFLNSVWCPFCSQGGSKVKVRQSLWAPLIGRSRCLVTLVSWCFGLASHQSFRSNERSLVRCAPF</sequence>
<evidence type="ECO:0000313" key="3">
    <source>
        <dbReference type="Proteomes" id="UP000822688"/>
    </source>
</evidence>
<reference evidence="2" key="1">
    <citation type="submission" date="2020-06" db="EMBL/GenBank/DDBJ databases">
        <title>WGS assembly of Ceratodon purpureus strain R40.</title>
        <authorList>
            <person name="Carey S.B."/>
            <person name="Jenkins J."/>
            <person name="Shu S."/>
            <person name="Lovell J.T."/>
            <person name="Sreedasyam A."/>
            <person name="Maumus F."/>
            <person name="Tiley G.P."/>
            <person name="Fernandez-Pozo N."/>
            <person name="Barry K."/>
            <person name="Chen C."/>
            <person name="Wang M."/>
            <person name="Lipzen A."/>
            <person name="Daum C."/>
            <person name="Saski C.A."/>
            <person name="Payton A.C."/>
            <person name="Mcbreen J.C."/>
            <person name="Conrad R.E."/>
            <person name="Kollar L.M."/>
            <person name="Olsson S."/>
            <person name="Huttunen S."/>
            <person name="Landis J.B."/>
            <person name="Wickett N.J."/>
            <person name="Johnson M.G."/>
            <person name="Rensing S.A."/>
            <person name="Grimwood J."/>
            <person name="Schmutz J."/>
            <person name="Mcdaniel S.F."/>
        </authorList>
    </citation>
    <scope>NUCLEOTIDE SEQUENCE</scope>
    <source>
        <strain evidence="2">R40</strain>
    </source>
</reference>
<keyword evidence="1" id="KW-0732">Signal</keyword>
<organism evidence="2 3">
    <name type="scientific">Ceratodon purpureus</name>
    <name type="common">Fire moss</name>
    <name type="synonym">Dicranum purpureum</name>
    <dbReference type="NCBI Taxonomy" id="3225"/>
    <lineage>
        <taxon>Eukaryota</taxon>
        <taxon>Viridiplantae</taxon>
        <taxon>Streptophyta</taxon>
        <taxon>Embryophyta</taxon>
        <taxon>Bryophyta</taxon>
        <taxon>Bryophytina</taxon>
        <taxon>Bryopsida</taxon>
        <taxon>Dicranidae</taxon>
        <taxon>Pseudoditrichales</taxon>
        <taxon>Ditrichaceae</taxon>
        <taxon>Ceratodon</taxon>
    </lineage>
</organism>